<evidence type="ECO:0000256" key="2">
    <source>
        <dbReference type="ARBA" id="ARBA00022679"/>
    </source>
</evidence>
<evidence type="ECO:0000313" key="8">
    <source>
        <dbReference type="EMBL" id="ACK93008.1"/>
    </source>
</evidence>
<dbReference type="PANTHER" id="PTHR10629">
    <property type="entry name" value="CYTOSINE-SPECIFIC METHYLTRANSFERASE"/>
    <property type="match status" value="1"/>
</dbReference>
<dbReference type="Pfam" id="PF00145">
    <property type="entry name" value="DNA_methylase"/>
    <property type="match status" value="1"/>
</dbReference>
<dbReference type="GO" id="GO:0009307">
    <property type="term" value="P:DNA restriction-modification system"/>
    <property type="evidence" value="ECO:0007669"/>
    <property type="project" value="UniProtKB-KW"/>
</dbReference>
<gene>
    <name evidence="8" type="ordered locus">BCG9842_B4337</name>
</gene>
<evidence type="ECO:0000256" key="7">
    <source>
        <dbReference type="RuleBase" id="RU000417"/>
    </source>
</evidence>
<accession>B7IJA2</accession>
<dbReference type="PROSITE" id="PS00094">
    <property type="entry name" value="C5_MTASE_1"/>
    <property type="match status" value="1"/>
</dbReference>
<comment type="similarity">
    <text evidence="5 6">Belongs to the class I-like SAM-binding methyltransferase superfamily. C5-methyltransferase family.</text>
</comment>
<dbReference type="CDD" id="cd00315">
    <property type="entry name" value="Cyt_C5_DNA_methylase"/>
    <property type="match status" value="1"/>
</dbReference>
<dbReference type="Gene3D" id="3.90.120.10">
    <property type="entry name" value="DNA Methylase, subunit A, domain 2"/>
    <property type="match status" value="1"/>
</dbReference>
<proteinExistence type="inferred from homology"/>
<feature type="active site" evidence="5">
    <location>
        <position position="89"/>
    </location>
</feature>
<evidence type="ECO:0000256" key="3">
    <source>
        <dbReference type="ARBA" id="ARBA00022691"/>
    </source>
</evidence>
<dbReference type="PRINTS" id="PR00105">
    <property type="entry name" value="C5METTRFRASE"/>
</dbReference>
<dbReference type="RefSeq" id="WP_000601658.1">
    <property type="nucleotide sequence ID" value="NC_011772.1"/>
</dbReference>
<dbReference type="GO" id="GO:0044027">
    <property type="term" value="P:negative regulation of gene expression via chromosomal CpG island methylation"/>
    <property type="evidence" value="ECO:0007669"/>
    <property type="project" value="TreeGrafter"/>
</dbReference>
<dbReference type="SUPFAM" id="SSF53335">
    <property type="entry name" value="S-adenosyl-L-methionine-dependent methyltransferases"/>
    <property type="match status" value="1"/>
</dbReference>
<dbReference type="HOGENOM" id="CLU_006958_0_1_9"/>
<evidence type="ECO:0000256" key="1">
    <source>
        <dbReference type="ARBA" id="ARBA00022603"/>
    </source>
</evidence>
<dbReference type="GO" id="GO:0032259">
    <property type="term" value="P:methylation"/>
    <property type="evidence" value="ECO:0007669"/>
    <property type="project" value="UniProtKB-KW"/>
</dbReference>
<name>B7IJA2_BACC2</name>
<keyword evidence="4" id="KW-0680">Restriction system</keyword>
<evidence type="ECO:0000313" key="9">
    <source>
        <dbReference type="Proteomes" id="UP000006744"/>
    </source>
</evidence>
<dbReference type="InterPro" id="IPR029063">
    <property type="entry name" value="SAM-dependent_MTases_sf"/>
</dbReference>
<organism evidence="8 9">
    <name type="scientific">Bacillus cereus (strain G9842)</name>
    <dbReference type="NCBI Taxonomy" id="405531"/>
    <lineage>
        <taxon>Bacteria</taxon>
        <taxon>Bacillati</taxon>
        <taxon>Bacillota</taxon>
        <taxon>Bacilli</taxon>
        <taxon>Bacillales</taxon>
        <taxon>Bacillaceae</taxon>
        <taxon>Bacillus</taxon>
        <taxon>Bacillus cereus group</taxon>
    </lineage>
</organism>
<dbReference type="PANTHER" id="PTHR10629:SF52">
    <property type="entry name" value="DNA (CYTOSINE-5)-METHYLTRANSFERASE 1"/>
    <property type="match status" value="1"/>
</dbReference>
<dbReference type="Gene3D" id="3.40.50.150">
    <property type="entry name" value="Vaccinia Virus protein VP39"/>
    <property type="match status" value="1"/>
</dbReference>
<dbReference type="NCBIfam" id="TIGR00675">
    <property type="entry name" value="dcm"/>
    <property type="match status" value="1"/>
</dbReference>
<dbReference type="REBASE" id="19623">
    <property type="entry name" value="M2.BceGORF4337P"/>
</dbReference>
<keyword evidence="1 5" id="KW-0489">Methyltransferase</keyword>
<dbReference type="PROSITE" id="PS51679">
    <property type="entry name" value="SAM_MT_C5"/>
    <property type="match status" value="1"/>
</dbReference>
<dbReference type="EC" id="2.1.1.37" evidence="7"/>
<evidence type="ECO:0000256" key="4">
    <source>
        <dbReference type="ARBA" id="ARBA00022747"/>
    </source>
</evidence>
<dbReference type="KEGG" id="bcg:BCG9842_B4337"/>
<evidence type="ECO:0000256" key="5">
    <source>
        <dbReference type="PROSITE-ProRule" id="PRU01016"/>
    </source>
</evidence>
<reference evidence="8 9" key="1">
    <citation type="submission" date="2008-10" db="EMBL/GenBank/DDBJ databases">
        <title>Genome sequence of Bacillus cereus G9842.</title>
        <authorList>
            <person name="Dodson R.J."/>
            <person name="Durkin A.S."/>
            <person name="Rosovitz M.J."/>
            <person name="Rasko D.A."/>
            <person name="Hoffmaster A."/>
            <person name="Ravel J."/>
            <person name="Sutton G."/>
        </authorList>
    </citation>
    <scope>NUCLEOTIDE SEQUENCE [LARGE SCALE GENOMIC DNA]</scope>
    <source>
        <strain evidence="8 9">G9842</strain>
    </source>
</reference>
<keyword evidence="2 5" id="KW-0808">Transferase</keyword>
<comment type="catalytic activity">
    <reaction evidence="7">
        <text>a 2'-deoxycytidine in DNA + S-adenosyl-L-methionine = a 5-methyl-2'-deoxycytidine in DNA + S-adenosyl-L-homocysteine + H(+)</text>
        <dbReference type="Rhea" id="RHEA:13681"/>
        <dbReference type="Rhea" id="RHEA-COMP:11369"/>
        <dbReference type="Rhea" id="RHEA-COMP:11370"/>
        <dbReference type="ChEBI" id="CHEBI:15378"/>
        <dbReference type="ChEBI" id="CHEBI:57856"/>
        <dbReference type="ChEBI" id="CHEBI:59789"/>
        <dbReference type="ChEBI" id="CHEBI:85452"/>
        <dbReference type="ChEBI" id="CHEBI:85454"/>
        <dbReference type="EC" id="2.1.1.37"/>
    </reaction>
</comment>
<keyword evidence="3 5" id="KW-0949">S-adenosyl-L-methionine</keyword>
<dbReference type="InterPro" id="IPR001525">
    <property type="entry name" value="C5_MeTfrase"/>
</dbReference>
<sequence>MILKYLDLFAGIGGFRQALINSSLKNVKFEPIGYCEIEKKCQLVYNEIFGTDGEVIVDDVKKIFSPDMVNVDGSKKLPEFDLLLGGFPCQPFSNVGYRKGLEDPRGELFFEIVRILRHYKPSFFILENVSKISSVSSGDALKTIISELEEAGYNVHLWDLYADHYGLPQKRRRLFFCGVLREYSIGNELLLEPQPIPREEWKYPTTWHLLEKEMNPRHLIPTKTRETVLRPNPKWMGNLQIDRPIARPITASMSKWHRANQDNYFSATYVSPNNPNPYISPIVDMEKEPIRRITPLEGFRIQGFPDIYAEICEVHKISFSATYKMIGNAVPVNLATSVIDHFLANYLK</sequence>
<dbReference type="GO" id="GO:0003677">
    <property type="term" value="F:DNA binding"/>
    <property type="evidence" value="ECO:0007669"/>
    <property type="project" value="TreeGrafter"/>
</dbReference>
<dbReference type="GO" id="GO:0003886">
    <property type="term" value="F:DNA (cytosine-5-)-methyltransferase activity"/>
    <property type="evidence" value="ECO:0007669"/>
    <property type="project" value="UniProtKB-EC"/>
</dbReference>
<dbReference type="AlphaFoldDB" id="B7IJA2"/>
<dbReference type="EMBL" id="CP001186">
    <property type="protein sequence ID" value="ACK93008.1"/>
    <property type="molecule type" value="Genomic_DNA"/>
</dbReference>
<protein>
    <recommendedName>
        <fullName evidence="7">Cytosine-specific methyltransferase</fullName>
        <ecNumber evidence="7">2.1.1.37</ecNumber>
    </recommendedName>
</protein>
<evidence type="ECO:0000256" key="6">
    <source>
        <dbReference type="RuleBase" id="RU000416"/>
    </source>
</evidence>
<dbReference type="InterPro" id="IPR018117">
    <property type="entry name" value="C5_DNA_meth_AS"/>
</dbReference>
<dbReference type="Proteomes" id="UP000006744">
    <property type="component" value="Chromosome"/>
</dbReference>
<dbReference type="InterPro" id="IPR050390">
    <property type="entry name" value="C5-Methyltransferase"/>
</dbReference>